<evidence type="ECO:0000313" key="2">
    <source>
        <dbReference type="Proteomes" id="UP001261125"/>
    </source>
</evidence>
<sequence length="58" mass="6584">MHLPLDDPPRERGRFDDDDLLVGFAPNCLACSLTMRPHSSRDGLAWWRCGECALPRIC</sequence>
<comment type="caution">
    <text evidence="1">The sequence shown here is derived from an EMBL/GenBank/DDBJ whole genome shotgun (WGS) entry which is preliminary data.</text>
</comment>
<gene>
    <name evidence="1" type="ORF">RWH44_03000</name>
</gene>
<evidence type="ECO:0000313" key="1">
    <source>
        <dbReference type="EMBL" id="MDU0344664.1"/>
    </source>
</evidence>
<evidence type="ECO:0008006" key="3">
    <source>
        <dbReference type="Google" id="ProtNLM"/>
    </source>
</evidence>
<protein>
    <recommendedName>
        <fullName evidence="3">PiggyBac transposable element-derived protein 4 C-terminal zinc-ribbon domain-containing protein</fullName>
    </recommendedName>
</protein>
<keyword evidence="2" id="KW-1185">Reference proteome</keyword>
<dbReference type="EMBL" id="JAWDIT010000001">
    <property type="protein sequence ID" value="MDU0344664.1"/>
    <property type="molecule type" value="Genomic_DNA"/>
</dbReference>
<proteinExistence type="predicted"/>
<dbReference type="Proteomes" id="UP001261125">
    <property type="component" value="Unassembled WGS sequence"/>
</dbReference>
<dbReference type="RefSeq" id="WP_316003424.1">
    <property type="nucleotide sequence ID" value="NZ_JAWDIT010000001.1"/>
</dbReference>
<accession>A0ABU3SIN9</accession>
<organism evidence="1 2">
    <name type="scientific">Microbacterium phycohabitans</name>
    <dbReference type="NCBI Taxonomy" id="3075993"/>
    <lineage>
        <taxon>Bacteria</taxon>
        <taxon>Bacillati</taxon>
        <taxon>Actinomycetota</taxon>
        <taxon>Actinomycetes</taxon>
        <taxon>Micrococcales</taxon>
        <taxon>Microbacteriaceae</taxon>
        <taxon>Microbacterium</taxon>
    </lineage>
</organism>
<reference evidence="1 2" key="1">
    <citation type="submission" date="2023-09" db="EMBL/GenBank/DDBJ databases">
        <title>Microbacterium fusihabitans sp. nov., Microbacterium phycihabitans sp. nov., and Microbacterium cervinum sp. nov., isolated from dried seaweeds of beach.</title>
        <authorList>
            <person name="Lee S.D."/>
        </authorList>
    </citation>
    <scope>NUCLEOTIDE SEQUENCE [LARGE SCALE GENOMIC DNA]</scope>
    <source>
        <strain evidence="1 2">KSW2-29</strain>
    </source>
</reference>
<name>A0ABU3SIN9_9MICO</name>